<gene>
    <name evidence="8" type="ORF">SAMN02745702_01247</name>
</gene>
<feature type="binding site" evidence="7">
    <location>
        <position position="33"/>
    </location>
    <ligand>
        <name>Zn(2+)</name>
        <dbReference type="ChEBI" id="CHEBI:29105"/>
    </ligand>
</feature>
<evidence type="ECO:0000313" key="9">
    <source>
        <dbReference type="Proteomes" id="UP000189733"/>
    </source>
</evidence>
<keyword evidence="5" id="KW-0456">Lyase</keyword>
<dbReference type="Pfam" id="PF01242">
    <property type="entry name" value="PTPS"/>
    <property type="match status" value="1"/>
</dbReference>
<dbReference type="OrthoDB" id="9804698at2"/>
<feature type="active site" description="Proton acceptor" evidence="6">
    <location>
        <position position="29"/>
    </location>
</feature>
<proteinExistence type="inferred from homology"/>
<dbReference type="Proteomes" id="UP000189733">
    <property type="component" value="Unassembled WGS sequence"/>
</dbReference>
<dbReference type="InterPro" id="IPR038418">
    <property type="entry name" value="6-PTP_synth/QueD_sf"/>
</dbReference>
<feature type="active site" description="Charge relay system" evidence="6">
    <location>
        <position position="119"/>
    </location>
</feature>
<dbReference type="EC" id="4.-.-.-" evidence="5"/>
<comment type="catalytic activity">
    <reaction evidence="4 5">
        <text>7,8-dihydroneopterin 3'-triphosphate + H2O = 6-carboxy-5,6,7,8-tetrahydropterin + triphosphate + acetaldehyde + 2 H(+)</text>
        <dbReference type="Rhea" id="RHEA:27966"/>
        <dbReference type="ChEBI" id="CHEBI:15343"/>
        <dbReference type="ChEBI" id="CHEBI:15377"/>
        <dbReference type="ChEBI" id="CHEBI:15378"/>
        <dbReference type="ChEBI" id="CHEBI:18036"/>
        <dbReference type="ChEBI" id="CHEBI:58462"/>
        <dbReference type="ChEBI" id="CHEBI:61032"/>
        <dbReference type="EC" id="4.1.2.50"/>
    </reaction>
</comment>
<evidence type="ECO:0000256" key="2">
    <source>
        <dbReference type="ARBA" id="ARBA00008900"/>
    </source>
</evidence>
<dbReference type="PANTHER" id="PTHR12589">
    <property type="entry name" value="PYRUVOYL TETRAHYDROBIOPTERIN SYNTHASE"/>
    <property type="match status" value="1"/>
</dbReference>
<comment type="pathway">
    <text evidence="1 5">Purine metabolism; 7-cyano-7-deazaguanine biosynthesis.</text>
</comment>
<comment type="similarity">
    <text evidence="2 5">Belongs to the PTPS family. QueD subfamily.</text>
</comment>
<dbReference type="AlphaFoldDB" id="A0A1T4VY84"/>
<name>A0A1T4VY84_9BACT</name>
<evidence type="ECO:0000256" key="7">
    <source>
        <dbReference type="PIRSR" id="PIRSR006113-2"/>
    </source>
</evidence>
<dbReference type="PIRSF" id="PIRSF006113">
    <property type="entry name" value="PTP_synth"/>
    <property type="match status" value="1"/>
</dbReference>
<evidence type="ECO:0000313" key="8">
    <source>
        <dbReference type="EMBL" id="SKA69943.1"/>
    </source>
</evidence>
<dbReference type="SUPFAM" id="SSF55620">
    <property type="entry name" value="Tetrahydrobiopterin biosynthesis enzymes-like"/>
    <property type="match status" value="1"/>
</dbReference>
<evidence type="ECO:0000256" key="3">
    <source>
        <dbReference type="ARBA" id="ARBA00018141"/>
    </source>
</evidence>
<evidence type="ECO:0000256" key="6">
    <source>
        <dbReference type="PIRSR" id="PIRSR006113-1"/>
    </source>
</evidence>
<dbReference type="STRING" id="1121442.SAMN02745702_01247"/>
<organism evidence="8 9">
    <name type="scientific">Desulfobaculum bizertense DSM 18034</name>
    <dbReference type="NCBI Taxonomy" id="1121442"/>
    <lineage>
        <taxon>Bacteria</taxon>
        <taxon>Pseudomonadati</taxon>
        <taxon>Thermodesulfobacteriota</taxon>
        <taxon>Desulfovibrionia</taxon>
        <taxon>Desulfovibrionales</taxon>
        <taxon>Desulfovibrionaceae</taxon>
        <taxon>Desulfobaculum</taxon>
    </lineage>
</organism>
<evidence type="ECO:0000256" key="1">
    <source>
        <dbReference type="ARBA" id="ARBA00005061"/>
    </source>
</evidence>
<dbReference type="GO" id="GO:0070497">
    <property type="term" value="F:6-carboxytetrahydropterin synthase activity"/>
    <property type="evidence" value="ECO:0007669"/>
    <property type="project" value="UniProtKB-EC"/>
</dbReference>
<dbReference type="EMBL" id="FUYA01000003">
    <property type="protein sequence ID" value="SKA69943.1"/>
    <property type="molecule type" value="Genomic_DNA"/>
</dbReference>
<dbReference type="UniPathway" id="UPA00391"/>
<dbReference type="Gene3D" id="3.30.479.10">
    <property type="entry name" value="6-pyruvoyl tetrahydropterin synthase/QueD"/>
    <property type="match status" value="1"/>
</dbReference>
<dbReference type="NCBIfam" id="TIGR03367">
    <property type="entry name" value="queuosine_QueD"/>
    <property type="match status" value="1"/>
</dbReference>
<evidence type="ECO:0000256" key="4">
    <source>
        <dbReference type="ARBA" id="ARBA00048807"/>
    </source>
</evidence>
<reference evidence="8 9" key="1">
    <citation type="submission" date="2017-02" db="EMBL/GenBank/DDBJ databases">
        <authorList>
            <person name="Peterson S.W."/>
        </authorList>
    </citation>
    <scope>NUCLEOTIDE SEQUENCE [LARGE SCALE GENOMIC DNA]</scope>
    <source>
        <strain evidence="8 9">DSM 18034</strain>
    </source>
</reference>
<keyword evidence="9" id="KW-1185">Reference proteome</keyword>
<dbReference type="GO" id="GO:0008616">
    <property type="term" value="P:tRNA queuosine(34) biosynthetic process"/>
    <property type="evidence" value="ECO:0007669"/>
    <property type="project" value="UniProtKB-KW"/>
</dbReference>
<dbReference type="RefSeq" id="WP_078684543.1">
    <property type="nucleotide sequence ID" value="NZ_FUYA01000003.1"/>
</dbReference>
<sequence>MSEKKGKWRLTVRKDFAAAHQLRHYEGKCERMHGHNFMVEAQVEGDTLSQDTELLVDFKVLKNMLKEILGDMDHCHLNEHPAFAVHNPSSENIARHIYKGLEARLAGSGVDVKSVSVSEKPAQTATYFEE</sequence>
<dbReference type="GO" id="GO:0046872">
    <property type="term" value="F:metal ion binding"/>
    <property type="evidence" value="ECO:0007669"/>
    <property type="project" value="UniProtKB-KW"/>
</dbReference>
<protein>
    <recommendedName>
        <fullName evidence="3 5">6-carboxy-5,6,7,8-tetrahydropterin synthase</fullName>
        <ecNumber evidence="5">4.-.-.-</ecNumber>
    </recommendedName>
</protein>
<dbReference type="PANTHER" id="PTHR12589:SF8">
    <property type="entry name" value="6-CARBOXY-5,6,7,8-TETRAHYDROPTERIN SYNTHASE"/>
    <property type="match status" value="1"/>
</dbReference>
<feature type="binding site" evidence="7">
    <location>
        <position position="35"/>
    </location>
    <ligand>
        <name>Zn(2+)</name>
        <dbReference type="ChEBI" id="CHEBI:29105"/>
    </ligand>
</feature>
<accession>A0A1T4VY84</accession>
<comment type="cofactor">
    <cofactor evidence="5 7">
        <name>Zn(2+)</name>
        <dbReference type="ChEBI" id="CHEBI:29105"/>
    </cofactor>
    <text evidence="5 7">Binds 1 zinc ion per subunit.</text>
</comment>
<feature type="binding site" evidence="7">
    <location>
        <position position="20"/>
    </location>
    <ligand>
        <name>Zn(2+)</name>
        <dbReference type="ChEBI" id="CHEBI:29105"/>
    </ligand>
</feature>
<keyword evidence="5 7" id="KW-0479">Metal-binding</keyword>
<dbReference type="InterPro" id="IPR007115">
    <property type="entry name" value="6-PTP_synth/QueD"/>
</dbReference>
<keyword evidence="5" id="KW-0671">Queuosine biosynthesis</keyword>
<evidence type="ECO:0000256" key="5">
    <source>
        <dbReference type="PIRNR" id="PIRNR006113"/>
    </source>
</evidence>
<keyword evidence="5 7" id="KW-0862">Zinc</keyword>
<feature type="active site" description="Charge relay system" evidence="6">
    <location>
        <position position="74"/>
    </location>
</feature>